<protein>
    <submittedName>
        <fullName evidence="8">ABC transporter G family member 38</fullName>
    </submittedName>
</protein>
<dbReference type="SUPFAM" id="SSF52540">
    <property type="entry name" value="P-loop containing nucleoside triphosphate hydrolases"/>
    <property type="match status" value="1"/>
</dbReference>
<keyword evidence="3" id="KW-0812">Transmembrane</keyword>
<keyword evidence="4" id="KW-1133">Transmembrane helix</keyword>
<dbReference type="PANTHER" id="PTHR19241">
    <property type="entry name" value="ATP-BINDING CASSETTE TRANSPORTER"/>
    <property type="match status" value="1"/>
</dbReference>
<gene>
    <name evidence="8" type="ORF">P3T76_014496</name>
</gene>
<feature type="domain" description="ABC-2 type transporter transmembrane" evidence="6">
    <location>
        <begin position="75"/>
        <end position="210"/>
    </location>
</feature>
<keyword evidence="9" id="KW-1185">Reference proteome</keyword>
<evidence type="ECO:0000259" key="7">
    <source>
        <dbReference type="Pfam" id="PF19055"/>
    </source>
</evidence>
<keyword evidence="5" id="KW-0472">Membrane</keyword>
<dbReference type="Pfam" id="PF19055">
    <property type="entry name" value="ABC2_membrane_7"/>
    <property type="match status" value="1"/>
</dbReference>
<evidence type="ECO:0000256" key="3">
    <source>
        <dbReference type="ARBA" id="ARBA00022692"/>
    </source>
</evidence>
<organism evidence="8 9">
    <name type="scientific">Phytophthora citrophthora</name>
    <dbReference type="NCBI Taxonomy" id="4793"/>
    <lineage>
        <taxon>Eukaryota</taxon>
        <taxon>Sar</taxon>
        <taxon>Stramenopiles</taxon>
        <taxon>Oomycota</taxon>
        <taxon>Peronosporomycetes</taxon>
        <taxon>Peronosporales</taxon>
        <taxon>Peronosporaceae</taxon>
        <taxon>Phytophthora</taxon>
    </lineage>
</organism>
<dbReference type="EMBL" id="JASMQC010000042">
    <property type="protein sequence ID" value="KAK1929999.1"/>
    <property type="molecule type" value="Genomic_DNA"/>
</dbReference>
<dbReference type="Gene3D" id="3.40.50.300">
    <property type="entry name" value="P-loop containing nucleotide triphosphate hydrolases"/>
    <property type="match status" value="1"/>
</dbReference>
<sequence length="454" mass="50855">MADFLLDLGTPQQQEYETSHGFPVPRLAGDYAAAYRSSDIHRGMLELLDETVDSSEYVETLPVFQRSMWTNTQDIVKRQCMLLLRDTNTLESRAILVLVVACVCSTNFINVNVTNAPVTLGVLFMAPMFPLFEQSSQLSMFIAMREVFYKQRLANFFQTSAYVLGNILSQVVLAVPESFIYGAFLYWITGLEASASAFVVYELILLSLLSSCLVLCSKSEWVDSVVKRDHWRSETRDNHSSYGSIRCRQDDTLGRKTTGTSCGEILLNGHQATELAIRRCTGYCEQMSIHSETATIREALVFSAFLRQSRDIPDTSKMESVSENLEFLNLQDIADLMVRGQIFEQLKRLSIGVELAAQPSVLFLDEPTSGLDARFAKMLMEEIRRVADSGRTVICTIHLPSYEVFSLFDSLLLLKRGGETVFFGDCGALVGYFQAVPGVSPLPQDVNPATWMLE</sequence>
<proteinExistence type="predicted"/>
<dbReference type="AlphaFoldDB" id="A0AAD9G0X4"/>
<dbReference type="GO" id="GO:0140359">
    <property type="term" value="F:ABC-type transporter activity"/>
    <property type="evidence" value="ECO:0007669"/>
    <property type="project" value="InterPro"/>
</dbReference>
<evidence type="ECO:0000256" key="4">
    <source>
        <dbReference type="ARBA" id="ARBA00022989"/>
    </source>
</evidence>
<dbReference type="InterPro" id="IPR027417">
    <property type="entry name" value="P-loop_NTPase"/>
</dbReference>
<name>A0AAD9G0X4_9STRA</name>
<evidence type="ECO:0000313" key="9">
    <source>
        <dbReference type="Proteomes" id="UP001259832"/>
    </source>
</evidence>
<evidence type="ECO:0000259" key="6">
    <source>
        <dbReference type="Pfam" id="PF01061"/>
    </source>
</evidence>
<dbReference type="GO" id="GO:0016020">
    <property type="term" value="C:membrane"/>
    <property type="evidence" value="ECO:0007669"/>
    <property type="project" value="UniProtKB-SubCell"/>
</dbReference>
<comment type="subcellular location">
    <subcellularLocation>
        <location evidence="1">Membrane</location>
        <topology evidence="1">Multi-pass membrane protein</topology>
    </subcellularLocation>
</comment>
<dbReference type="Pfam" id="PF01061">
    <property type="entry name" value="ABC2_membrane"/>
    <property type="match status" value="1"/>
</dbReference>
<dbReference type="Proteomes" id="UP001259832">
    <property type="component" value="Unassembled WGS sequence"/>
</dbReference>
<keyword evidence="2" id="KW-0813">Transport</keyword>
<comment type="caution">
    <text evidence="8">The sequence shown here is derived from an EMBL/GenBank/DDBJ whole genome shotgun (WGS) entry which is preliminary data.</text>
</comment>
<reference evidence="8" key="1">
    <citation type="submission" date="2023-08" db="EMBL/GenBank/DDBJ databases">
        <title>Reference Genome Resource for the Citrus Pathogen Phytophthora citrophthora.</title>
        <authorList>
            <person name="Moller H."/>
            <person name="Coetzee B."/>
            <person name="Rose L.J."/>
            <person name="Van Niekerk J.M."/>
        </authorList>
    </citation>
    <scope>NUCLEOTIDE SEQUENCE</scope>
    <source>
        <strain evidence="8">STE-U-9442</strain>
    </source>
</reference>
<dbReference type="InterPro" id="IPR043926">
    <property type="entry name" value="ABCG_dom"/>
</dbReference>
<feature type="domain" description="ABC transporter family G" evidence="7">
    <location>
        <begin position="398"/>
        <end position="451"/>
    </location>
</feature>
<dbReference type="InterPro" id="IPR013525">
    <property type="entry name" value="ABC2_TM"/>
</dbReference>
<evidence type="ECO:0000256" key="1">
    <source>
        <dbReference type="ARBA" id="ARBA00004141"/>
    </source>
</evidence>
<evidence type="ECO:0000313" key="8">
    <source>
        <dbReference type="EMBL" id="KAK1929999.1"/>
    </source>
</evidence>
<accession>A0AAD9G0X4</accession>
<evidence type="ECO:0000256" key="2">
    <source>
        <dbReference type="ARBA" id="ARBA00022448"/>
    </source>
</evidence>
<evidence type="ECO:0000256" key="5">
    <source>
        <dbReference type="ARBA" id="ARBA00023136"/>
    </source>
</evidence>